<keyword evidence="1" id="KW-0812">Transmembrane</keyword>
<protein>
    <recommendedName>
        <fullName evidence="4">DUF3379 domain-containing protein</fullName>
    </recommendedName>
</protein>
<gene>
    <name evidence="2" type="ORF">COA96_06670</name>
</gene>
<feature type="transmembrane region" description="Helical" evidence="1">
    <location>
        <begin position="92"/>
        <end position="111"/>
    </location>
</feature>
<name>A0A2A5B2Y1_9GAMM</name>
<evidence type="ECO:0000256" key="1">
    <source>
        <dbReference type="SAM" id="Phobius"/>
    </source>
</evidence>
<dbReference type="AlphaFoldDB" id="A0A2A5B2Y1"/>
<evidence type="ECO:0000313" key="2">
    <source>
        <dbReference type="EMBL" id="PCJ25924.1"/>
    </source>
</evidence>
<dbReference type="Pfam" id="PF11859">
    <property type="entry name" value="DUF3379"/>
    <property type="match status" value="1"/>
</dbReference>
<evidence type="ECO:0008006" key="4">
    <source>
        <dbReference type="Google" id="ProtNLM"/>
    </source>
</evidence>
<sequence>MDELEFRKRVYANPNDLDQETLDAARDNSALQEILEQTQMLDAAVDSITNTVDVPAGLKEKLMAIPASADSSIVAENNVTSINSGKLRFFQYYAMAACLLLAVGVTFSLTAKRDSFSGDVAFSDDIFAHLYEDHGEMDYIVAGIFDGIVTIPAINETMSNAGARLVSNTFTQALAIRSARPCIILPAYESAHLMLEGTQGAISVFVINNSPVSSEFSINDDRFNGVVIPMGDGNMILVGEKNENLDQYKALFSQNVEWII</sequence>
<organism evidence="2 3">
    <name type="scientific">SAR86 cluster bacterium</name>
    <dbReference type="NCBI Taxonomy" id="2030880"/>
    <lineage>
        <taxon>Bacteria</taxon>
        <taxon>Pseudomonadati</taxon>
        <taxon>Pseudomonadota</taxon>
        <taxon>Gammaproteobacteria</taxon>
        <taxon>SAR86 cluster</taxon>
    </lineage>
</organism>
<dbReference type="InterPro" id="IPR021806">
    <property type="entry name" value="DUF3379"/>
</dbReference>
<accession>A0A2A5B2Y1</accession>
<evidence type="ECO:0000313" key="3">
    <source>
        <dbReference type="Proteomes" id="UP000218327"/>
    </source>
</evidence>
<reference evidence="3" key="1">
    <citation type="submission" date="2017-08" db="EMBL/GenBank/DDBJ databases">
        <title>A dynamic microbial community with high functional redundancy inhabits the cold, oxic subseafloor aquifer.</title>
        <authorList>
            <person name="Tully B.J."/>
            <person name="Wheat C.G."/>
            <person name="Glazer B.T."/>
            <person name="Huber J.A."/>
        </authorList>
    </citation>
    <scope>NUCLEOTIDE SEQUENCE [LARGE SCALE GENOMIC DNA]</scope>
</reference>
<keyword evidence="1" id="KW-1133">Transmembrane helix</keyword>
<dbReference type="EMBL" id="NVVJ01000014">
    <property type="protein sequence ID" value="PCJ25924.1"/>
    <property type="molecule type" value="Genomic_DNA"/>
</dbReference>
<comment type="caution">
    <text evidence="2">The sequence shown here is derived from an EMBL/GenBank/DDBJ whole genome shotgun (WGS) entry which is preliminary data.</text>
</comment>
<dbReference type="Proteomes" id="UP000218327">
    <property type="component" value="Unassembled WGS sequence"/>
</dbReference>
<proteinExistence type="predicted"/>
<keyword evidence="1" id="KW-0472">Membrane</keyword>